<dbReference type="RefSeq" id="WP_345079483.1">
    <property type="nucleotide sequence ID" value="NZ_BAABFA010000008.1"/>
</dbReference>
<organism evidence="1 2">
    <name type="scientific">Nemorincola caseinilytica</name>
    <dbReference type="NCBI Taxonomy" id="2054315"/>
    <lineage>
        <taxon>Bacteria</taxon>
        <taxon>Pseudomonadati</taxon>
        <taxon>Bacteroidota</taxon>
        <taxon>Chitinophagia</taxon>
        <taxon>Chitinophagales</taxon>
        <taxon>Chitinophagaceae</taxon>
        <taxon>Nemorincola</taxon>
    </lineage>
</organism>
<keyword evidence="2" id="KW-1185">Reference proteome</keyword>
<proteinExistence type="predicted"/>
<dbReference type="EMBL" id="BAABFA010000008">
    <property type="protein sequence ID" value="GAA4462788.1"/>
    <property type="molecule type" value="Genomic_DNA"/>
</dbReference>
<comment type="caution">
    <text evidence="1">The sequence shown here is derived from an EMBL/GenBank/DDBJ whole genome shotgun (WGS) entry which is preliminary data.</text>
</comment>
<evidence type="ECO:0000313" key="2">
    <source>
        <dbReference type="Proteomes" id="UP001500067"/>
    </source>
</evidence>
<name>A0ABP8NAX7_9BACT</name>
<gene>
    <name evidence="1" type="ORF">GCM10023093_10010</name>
</gene>
<dbReference type="Proteomes" id="UP001500067">
    <property type="component" value="Unassembled WGS sequence"/>
</dbReference>
<accession>A0ABP8NAX7</accession>
<dbReference type="Pfam" id="PF13528">
    <property type="entry name" value="Glyco_trans_1_3"/>
    <property type="match status" value="1"/>
</dbReference>
<reference evidence="2" key="1">
    <citation type="journal article" date="2019" name="Int. J. Syst. Evol. Microbiol.">
        <title>The Global Catalogue of Microorganisms (GCM) 10K type strain sequencing project: providing services to taxonomists for standard genome sequencing and annotation.</title>
        <authorList>
            <consortium name="The Broad Institute Genomics Platform"/>
            <consortium name="The Broad Institute Genome Sequencing Center for Infectious Disease"/>
            <person name="Wu L."/>
            <person name="Ma J."/>
        </authorList>
    </citation>
    <scope>NUCLEOTIDE SEQUENCE [LARGE SCALE GENOMIC DNA]</scope>
    <source>
        <strain evidence="2">JCM 32105</strain>
    </source>
</reference>
<protein>
    <submittedName>
        <fullName evidence="1">Glycosyltransferase family protein</fullName>
    </submittedName>
</protein>
<dbReference type="SUPFAM" id="SSF53756">
    <property type="entry name" value="UDP-Glycosyltransferase/glycogen phosphorylase"/>
    <property type="match status" value="1"/>
</dbReference>
<sequence>MKILFAIQGTGNGHLSRARDVYPELVKHGDVDVLISGIQGDVDVPFPVKYKRYGMSFIFGKNGGVDIWDTAKRMKLFRLLRDIRTLPVEQYDLVINDFEPISAWACKRRKVPCVSLSHQYAVLHPAAPRPDKGDLVGELVLRRYAPVIAGYGFHFKAYGENIYTPVIRREIRALTPTNKGHYTVYLPAYSDETIVKHLSQFPEAQWQVFSKHNKQPFTAGNVTISKIDNKAFVESMASAAGVLCGAGFEGPAEAMYLGKKVLVIPMQVQYEQQCNAAGAASMGASVAKTLDTPHYDIIRRWLAEGRPIQADYPDMTADIIAHVIRTHGLKTN</sequence>
<evidence type="ECO:0000313" key="1">
    <source>
        <dbReference type="EMBL" id="GAA4462788.1"/>
    </source>
</evidence>